<reference evidence="3 4" key="1">
    <citation type="submission" date="2012-07" db="EMBL/GenBank/DDBJ databases">
        <title>The Genome Sequence of Fusobacterium sp. 4_8.</title>
        <authorList>
            <consortium name="The Broad Institute Genome Sequencing Platform"/>
            <person name="Earl A."/>
            <person name="Ward D."/>
            <person name="Feldgarden M."/>
            <person name="Gevers D."/>
            <person name="Sibley C.D."/>
            <person name="White A.P."/>
            <person name="Crowley S."/>
            <person name="Surette M."/>
            <person name="Strauss J.C."/>
            <person name="Ambrose C.E."/>
            <person name="Allen-Vercoe E."/>
            <person name="Walker B."/>
            <person name="Young S.K."/>
            <person name="Zeng Q."/>
            <person name="Gargeya S."/>
            <person name="Fitzgerald M."/>
            <person name="Haas B."/>
            <person name="Abouelleil A."/>
            <person name="Alvarado L."/>
            <person name="Arachchi H.M."/>
            <person name="Berlin A.M."/>
            <person name="Chapman S.B."/>
            <person name="Goldberg J."/>
            <person name="Griggs A."/>
            <person name="Gujja S."/>
            <person name="Hansen M."/>
            <person name="Howarth C."/>
            <person name="Imamovic A."/>
            <person name="Larimer J."/>
            <person name="McCowen C."/>
            <person name="Montmayeur A."/>
            <person name="Murphy C."/>
            <person name="Neiman D."/>
            <person name="Pearson M."/>
            <person name="Priest M."/>
            <person name="Roberts A."/>
            <person name="Saif S."/>
            <person name="Shea T."/>
            <person name="Sisk P."/>
            <person name="Sykes S."/>
            <person name="Wortman J."/>
            <person name="Nusbaum C."/>
            <person name="Birren B."/>
        </authorList>
    </citation>
    <scope>NUCLEOTIDE SEQUENCE [LARGE SCALE GENOMIC DNA]</scope>
    <source>
        <strain evidence="3 4">4_8</strain>
    </source>
</reference>
<dbReference type="KEGG" id="fus:HMPREF0409_00783"/>
<organism evidence="3 4">
    <name type="scientific">Fusobacterium animalis 4_8</name>
    <dbReference type="NCBI Taxonomy" id="469607"/>
    <lineage>
        <taxon>Bacteria</taxon>
        <taxon>Fusobacteriati</taxon>
        <taxon>Fusobacteriota</taxon>
        <taxon>Fusobacteriia</taxon>
        <taxon>Fusobacteriales</taxon>
        <taxon>Fusobacteriaceae</taxon>
        <taxon>Fusobacterium</taxon>
    </lineage>
</organism>
<gene>
    <name evidence="3" type="ORF">HMPREF0409_00783</name>
</gene>
<dbReference type="RefSeq" id="WP_008797880.1">
    <property type="nucleotide sequence ID" value="NC_021281.1"/>
</dbReference>
<dbReference type="Pfam" id="PF12208">
    <property type="entry name" value="DUF3601"/>
    <property type="match status" value="1"/>
</dbReference>
<protein>
    <recommendedName>
        <fullName evidence="2">DUF3601 domain-containing protein</fullName>
    </recommendedName>
</protein>
<evidence type="ECO:0000313" key="4">
    <source>
        <dbReference type="Proteomes" id="UP000014361"/>
    </source>
</evidence>
<dbReference type="PATRIC" id="fig|469607.3.peg.955"/>
<dbReference type="AlphaFoldDB" id="R9R9I5"/>
<dbReference type="Gene3D" id="2.30.30.350">
    <property type="entry name" value="mobile metagenome of vibrio cholerae. Integron cassette protein vch_cass4"/>
    <property type="match status" value="1"/>
</dbReference>
<accession>R9R9I5</accession>
<dbReference type="Proteomes" id="UP000014361">
    <property type="component" value="Chromosome"/>
</dbReference>
<feature type="transmembrane region" description="Helical" evidence="1">
    <location>
        <begin position="6"/>
        <end position="29"/>
    </location>
</feature>
<evidence type="ECO:0000256" key="1">
    <source>
        <dbReference type="SAM" id="Phobius"/>
    </source>
</evidence>
<sequence length="163" mass="19631">MYGIISVLPFVFVFIGIFTVIYIIYTTIFEKRREKMKNKEMDKLRETLSPYEFESTQKNAVNKRFSFMEYLYSGDYIKVIKTFKDYYGFTHEAGENFYFACAYFLPYEDGYTLYISKDKINVNAIYLQDRPETQKEICYNLKKYFEIIEQGKFKREIKFYGGG</sequence>
<keyword evidence="1" id="KW-0472">Membrane</keyword>
<feature type="domain" description="DUF3601" evidence="2">
    <location>
        <begin position="69"/>
        <end position="146"/>
    </location>
</feature>
<dbReference type="InterPro" id="IPR022020">
    <property type="entry name" value="DUF3601"/>
</dbReference>
<dbReference type="EMBL" id="CP003723">
    <property type="protein sequence ID" value="AGM23401.1"/>
    <property type="molecule type" value="Genomic_DNA"/>
</dbReference>
<evidence type="ECO:0000259" key="2">
    <source>
        <dbReference type="Pfam" id="PF12208"/>
    </source>
</evidence>
<dbReference type="HOGENOM" id="CLU_142790_0_0_0"/>
<name>R9R9I5_9FUSO</name>
<keyword evidence="1" id="KW-0812">Transmembrane</keyword>
<keyword evidence="1" id="KW-1133">Transmembrane helix</keyword>
<proteinExistence type="predicted"/>
<evidence type="ECO:0000313" key="3">
    <source>
        <dbReference type="EMBL" id="AGM23401.1"/>
    </source>
</evidence>